<evidence type="ECO:0000256" key="3">
    <source>
        <dbReference type="ARBA" id="ARBA00023136"/>
    </source>
</evidence>
<keyword evidence="1 4" id="KW-0812">Transmembrane</keyword>
<dbReference type="NCBIfam" id="TIGR04259">
    <property type="entry name" value="oxa_formateAnti"/>
    <property type="match status" value="1"/>
</dbReference>
<dbReference type="KEGG" id="mets:DK389_10785"/>
<feature type="transmembrane region" description="Helical" evidence="4">
    <location>
        <begin position="42"/>
        <end position="65"/>
    </location>
</feature>
<evidence type="ECO:0000256" key="2">
    <source>
        <dbReference type="ARBA" id="ARBA00022989"/>
    </source>
</evidence>
<dbReference type="AlphaFoldDB" id="A0A2U8W5K7"/>
<feature type="transmembrane region" description="Helical" evidence="4">
    <location>
        <begin position="254"/>
        <end position="274"/>
    </location>
</feature>
<feature type="domain" description="Major facilitator superfamily (MFS) profile" evidence="5">
    <location>
        <begin position="1"/>
        <end position="409"/>
    </location>
</feature>
<dbReference type="Pfam" id="PF07690">
    <property type="entry name" value="MFS_1"/>
    <property type="match status" value="2"/>
</dbReference>
<dbReference type="PANTHER" id="PTHR11360">
    <property type="entry name" value="MONOCARBOXYLATE TRANSPORTER"/>
    <property type="match status" value="1"/>
</dbReference>
<evidence type="ECO:0000256" key="1">
    <source>
        <dbReference type="ARBA" id="ARBA00022692"/>
    </source>
</evidence>
<feature type="transmembrane region" description="Helical" evidence="4">
    <location>
        <begin position="355"/>
        <end position="377"/>
    </location>
</feature>
<evidence type="ECO:0000313" key="7">
    <source>
        <dbReference type="Proteomes" id="UP000245926"/>
    </source>
</evidence>
<protein>
    <submittedName>
        <fullName evidence="6">Oxalate/formate MFS antiporter</fullName>
    </submittedName>
</protein>
<reference evidence="7" key="1">
    <citation type="submission" date="2018-05" db="EMBL/GenBank/DDBJ databases">
        <title>Complete Genome Sequence of Methylobacterium sp. 17SD2-17.</title>
        <authorList>
            <person name="Srinivasan S."/>
        </authorList>
    </citation>
    <scope>NUCLEOTIDE SEQUENCE [LARGE SCALE GENOMIC DNA]</scope>
    <source>
        <strain evidence="7">17SD2-17</strain>
    </source>
</reference>
<feature type="transmembrane region" description="Helical" evidence="4">
    <location>
        <begin position="319"/>
        <end position="343"/>
    </location>
</feature>
<keyword evidence="7" id="KW-1185">Reference proteome</keyword>
<proteinExistence type="predicted"/>
<evidence type="ECO:0000256" key="4">
    <source>
        <dbReference type="SAM" id="Phobius"/>
    </source>
</evidence>
<feature type="transmembrane region" description="Helical" evidence="4">
    <location>
        <begin position="135"/>
        <end position="155"/>
    </location>
</feature>
<sequence>MDTTTSSRRWIQLLLGLIVMMTISSPQYVWTLFVKPFQTTTGASLAAVQVTFTLVIVLQTFFSPVQGWLIDRFSPKLMIALGALLSGAGWVAASYAESLLALYATYGLLCGLGTGIVYVGIVGLMVRWFPDRRGFAVGVVAAGYGMGAMITTFPITNLMAATDFRHTLLVFGLVLGAVGLIAALGLRAPRPGEMEALPDTKVITAAGDTAPKAMLRTPLFWLMFGMMAMMSTGGLMVVANFANFAREFGVADETLIFFGVAFAALPFALTFDRVTNGLTRPFFGWVSDHIGRENTMAIAFALEACAICLLLYYRQNAYAFALLSGLVFFAWGEIFSLFPSILTDTFGTKHATTNYGFLYMAQGVGSLLGGPVAALIHDAAGNWIPVFGIAIALDLLTAVLAFFVLKPMRRSWLGASRPAEHAALAKPAMV</sequence>
<dbReference type="CDD" id="cd17353">
    <property type="entry name" value="MFS_OFA_like"/>
    <property type="match status" value="1"/>
</dbReference>
<dbReference type="GO" id="GO:0016020">
    <property type="term" value="C:membrane"/>
    <property type="evidence" value="ECO:0007669"/>
    <property type="project" value="InterPro"/>
</dbReference>
<feature type="transmembrane region" description="Helical" evidence="4">
    <location>
        <begin position="167"/>
        <end position="186"/>
    </location>
</feature>
<feature type="transmembrane region" description="Helical" evidence="4">
    <location>
        <begin position="77"/>
        <end position="96"/>
    </location>
</feature>
<feature type="transmembrane region" description="Helical" evidence="4">
    <location>
        <begin position="219"/>
        <end position="242"/>
    </location>
</feature>
<dbReference type="Gene3D" id="1.20.1250.20">
    <property type="entry name" value="MFS general substrate transporter like domains"/>
    <property type="match status" value="2"/>
</dbReference>
<feature type="transmembrane region" description="Helical" evidence="4">
    <location>
        <begin position="383"/>
        <end position="405"/>
    </location>
</feature>
<dbReference type="OrthoDB" id="9793415at2"/>
<organism evidence="6 7">
    <name type="scientific">Methylobacterium durans</name>
    <dbReference type="NCBI Taxonomy" id="2202825"/>
    <lineage>
        <taxon>Bacteria</taxon>
        <taxon>Pseudomonadati</taxon>
        <taxon>Pseudomonadota</taxon>
        <taxon>Alphaproteobacteria</taxon>
        <taxon>Hyphomicrobiales</taxon>
        <taxon>Methylobacteriaceae</taxon>
        <taxon>Methylobacterium</taxon>
    </lineage>
</organism>
<keyword evidence="2 4" id="KW-1133">Transmembrane helix</keyword>
<accession>A0A2U8W5K7</accession>
<dbReference type="InterPro" id="IPR050327">
    <property type="entry name" value="Proton-linked_MCT"/>
</dbReference>
<name>A0A2U8W5K7_9HYPH</name>
<dbReference type="SUPFAM" id="SSF103473">
    <property type="entry name" value="MFS general substrate transporter"/>
    <property type="match status" value="1"/>
</dbReference>
<dbReference type="GO" id="GO:0019531">
    <property type="term" value="F:oxalate transmembrane transporter activity"/>
    <property type="evidence" value="ECO:0007669"/>
    <property type="project" value="InterPro"/>
</dbReference>
<evidence type="ECO:0000313" key="6">
    <source>
        <dbReference type="EMBL" id="AWN40921.1"/>
    </source>
</evidence>
<evidence type="ECO:0000259" key="5">
    <source>
        <dbReference type="PROSITE" id="PS50850"/>
    </source>
</evidence>
<feature type="transmembrane region" description="Helical" evidence="4">
    <location>
        <begin position="295"/>
        <end position="313"/>
    </location>
</feature>
<dbReference type="InterPro" id="IPR020846">
    <property type="entry name" value="MFS_dom"/>
</dbReference>
<dbReference type="Proteomes" id="UP000245926">
    <property type="component" value="Chromosome"/>
</dbReference>
<keyword evidence="3 4" id="KW-0472">Membrane</keyword>
<dbReference type="InterPro" id="IPR036259">
    <property type="entry name" value="MFS_trans_sf"/>
</dbReference>
<feature type="transmembrane region" description="Helical" evidence="4">
    <location>
        <begin position="12"/>
        <end position="30"/>
    </location>
</feature>
<dbReference type="EMBL" id="CP029550">
    <property type="protein sequence ID" value="AWN40921.1"/>
    <property type="molecule type" value="Genomic_DNA"/>
</dbReference>
<dbReference type="InterPro" id="IPR011701">
    <property type="entry name" value="MFS"/>
</dbReference>
<dbReference type="RefSeq" id="WP_109889486.1">
    <property type="nucleotide sequence ID" value="NZ_CP029550.1"/>
</dbReference>
<feature type="transmembrane region" description="Helical" evidence="4">
    <location>
        <begin position="102"/>
        <end position="126"/>
    </location>
</feature>
<dbReference type="PROSITE" id="PS50850">
    <property type="entry name" value="MFS"/>
    <property type="match status" value="1"/>
</dbReference>
<dbReference type="PANTHER" id="PTHR11360:SF304">
    <property type="entry name" value="MFS DOMAIN-CONTAINING PROTEIN"/>
    <property type="match status" value="1"/>
</dbReference>
<gene>
    <name evidence="6" type="primary">oxlT</name>
    <name evidence="6" type="ORF">DK389_10785</name>
</gene>
<dbReference type="InterPro" id="IPR026355">
    <property type="entry name" value="Oxa/Form_antiport"/>
</dbReference>